<dbReference type="OrthoDB" id="8452610at2"/>
<proteinExistence type="predicted"/>
<reference evidence="1 2" key="1">
    <citation type="submission" date="2012-02" db="EMBL/GenBank/DDBJ databases">
        <title>Improved High-Quality Draft Sequence of Rhizobium leguminosarum bv. trifolii WSM2297.</title>
        <authorList>
            <consortium name="US DOE Joint Genome Institute"/>
            <person name="Lucas S."/>
            <person name="Han J."/>
            <person name="Lapidus A."/>
            <person name="Cheng J.-F."/>
            <person name="Goodwin L."/>
            <person name="Pitluck S."/>
            <person name="Peters L."/>
            <person name="Ovchinnikova G."/>
            <person name="Zhang X."/>
            <person name="Detter J.C."/>
            <person name="Han C."/>
            <person name="Tapia R."/>
            <person name="Land M."/>
            <person name="Hauser L."/>
            <person name="Kyrpides N."/>
            <person name="Ivanova N."/>
            <person name="Pagani I."/>
            <person name="Brau L."/>
            <person name="Yates R."/>
            <person name="O'Hara G."/>
            <person name="Rui T."/>
            <person name="Howieson J."/>
            <person name="Reeve W."/>
            <person name="Woyke T."/>
        </authorList>
    </citation>
    <scope>NUCLEOTIDE SEQUENCE [LARGE SCALE GENOMIC DNA]</scope>
    <source>
        <strain evidence="1 2">WSM2297</strain>
    </source>
</reference>
<dbReference type="AlphaFoldDB" id="J0CWD8"/>
<protein>
    <submittedName>
        <fullName evidence="1">Uncharacterized protein</fullName>
    </submittedName>
</protein>
<accession>J0CWD8</accession>
<dbReference type="EMBL" id="JH719393">
    <property type="protein sequence ID" value="EJC84225.1"/>
    <property type="molecule type" value="Genomic_DNA"/>
</dbReference>
<gene>
    <name evidence="1" type="ORF">Rleg4DRAFT_6028</name>
</gene>
<dbReference type="HOGENOM" id="CLU_2275197_0_0_5"/>
<evidence type="ECO:0000313" key="2">
    <source>
        <dbReference type="Proteomes" id="UP000005732"/>
    </source>
</evidence>
<sequence>MVKVIPGEGSAALSRERLLGVLKRADYATSDLLASESGGHHDEVVIIRRIKEATIPSPSYPASRRRKLNADPKALASWENEGGAVWAVDAPLKLNR</sequence>
<dbReference type="RefSeq" id="WP_003577064.1">
    <property type="nucleotide sequence ID" value="NZ_JH719393.1"/>
</dbReference>
<name>J0CWD8_RHILT</name>
<organism evidence="1 2">
    <name type="scientific">Rhizobium leguminosarum bv. trifolii WSM2297</name>
    <dbReference type="NCBI Taxonomy" id="754762"/>
    <lineage>
        <taxon>Bacteria</taxon>
        <taxon>Pseudomonadati</taxon>
        <taxon>Pseudomonadota</taxon>
        <taxon>Alphaproteobacteria</taxon>
        <taxon>Hyphomicrobiales</taxon>
        <taxon>Rhizobiaceae</taxon>
        <taxon>Rhizobium/Agrobacterium group</taxon>
        <taxon>Rhizobium</taxon>
    </lineage>
</organism>
<evidence type="ECO:0000313" key="1">
    <source>
        <dbReference type="EMBL" id="EJC84225.1"/>
    </source>
</evidence>
<dbReference type="Proteomes" id="UP000005732">
    <property type="component" value="Unassembled WGS sequence"/>
</dbReference>